<gene>
    <name evidence="1" type="ORF">IAB91_02190</name>
</gene>
<evidence type="ECO:0000313" key="1">
    <source>
        <dbReference type="EMBL" id="MBO8474087.1"/>
    </source>
</evidence>
<organism evidence="1 2">
    <name type="scientific">Candidatus Cryptobacteroides faecigallinarum</name>
    <dbReference type="NCBI Taxonomy" id="2840763"/>
    <lineage>
        <taxon>Bacteria</taxon>
        <taxon>Pseudomonadati</taxon>
        <taxon>Bacteroidota</taxon>
        <taxon>Bacteroidia</taxon>
        <taxon>Bacteroidales</taxon>
        <taxon>Candidatus Cryptobacteroides</taxon>
    </lineage>
</organism>
<dbReference type="Proteomes" id="UP000823757">
    <property type="component" value="Unassembled WGS sequence"/>
</dbReference>
<comment type="caution">
    <text evidence="1">The sequence shown here is derived from an EMBL/GenBank/DDBJ whole genome shotgun (WGS) entry which is preliminary data.</text>
</comment>
<reference evidence="1" key="1">
    <citation type="submission" date="2020-10" db="EMBL/GenBank/DDBJ databases">
        <authorList>
            <person name="Gilroy R."/>
        </authorList>
    </citation>
    <scope>NUCLEOTIDE SEQUENCE</scope>
    <source>
        <strain evidence="1">B1-13419</strain>
    </source>
</reference>
<dbReference type="InterPro" id="IPR007922">
    <property type="entry name" value="DciA-like"/>
</dbReference>
<evidence type="ECO:0000313" key="2">
    <source>
        <dbReference type="Proteomes" id="UP000823757"/>
    </source>
</evidence>
<proteinExistence type="predicted"/>
<reference evidence="1" key="2">
    <citation type="journal article" date="2021" name="PeerJ">
        <title>Extensive microbial diversity within the chicken gut microbiome revealed by metagenomics and culture.</title>
        <authorList>
            <person name="Gilroy R."/>
            <person name="Ravi A."/>
            <person name="Getino M."/>
            <person name="Pursley I."/>
            <person name="Horton D.L."/>
            <person name="Alikhan N.F."/>
            <person name="Baker D."/>
            <person name="Gharbi K."/>
            <person name="Hall N."/>
            <person name="Watson M."/>
            <person name="Adriaenssens E.M."/>
            <person name="Foster-Nyarko E."/>
            <person name="Jarju S."/>
            <person name="Secka A."/>
            <person name="Antonio M."/>
            <person name="Oren A."/>
            <person name="Chaudhuri R.R."/>
            <person name="La Ragione R."/>
            <person name="Hildebrand F."/>
            <person name="Pallen M.J."/>
        </authorList>
    </citation>
    <scope>NUCLEOTIDE SEQUENCE</scope>
    <source>
        <strain evidence="1">B1-13419</strain>
    </source>
</reference>
<sequence length="110" mass="12108">MKLGTIIGKEAATMDNLVRQYISEMGLARGLVNLKVCEAWDKVSGAGQFTLRRSFSNGKLYVSLSSSAVRSQLYFQKETIIGEINRSLSEDSITPGFQDDTGTVKDIILK</sequence>
<name>A0A9D9IKD5_9BACT</name>
<accession>A0A9D9IKD5</accession>
<dbReference type="EMBL" id="JADIMD010000029">
    <property type="protein sequence ID" value="MBO8474087.1"/>
    <property type="molecule type" value="Genomic_DNA"/>
</dbReference>
<dbReference type="AlphaFoldDB" id="A0A9D9IKD5"/>
<dbReference type="Pfam" id="PF05258">
    <property type="entry name" value="DciA"/>
    <property type="match status" value="1"/>
</dbReference>
<protein>
    <submittedName>
        <fullName evidence="1">DUF721 domain-containing protein</fullName>
    </submittedName>
</protein>